<dbReference type="SMART" id="SM00498">
    <property type="entry name" value="FH2"/>
    <property type="match status" value="1"/>
</dbReference>
<evidence type="ECO:0000256" key="1">
    <source>
        <dbReference type="ARBA" id="ARBA00006468"/>
    </source>
</evidence>
<dbReference type="InterPro" id="IPR014020">
    <property type="entry name" value="Tensin_C2-dom"/>
</dbReference>
<dbReference type="Pfam" id="PF02181">
    <property type="entry name" value="FH2"/>
    <property type="match status" value="1"/>
</dbReference>
<dbReference type="SUPFAM" id="SSF101447">
    <property type="entry name" value="Formin homology 2 domain (FH2 domain)"/>
    <property type="match status" value="1"/>
</dbReference>
<evidence type="ECO:0000259" key="5">
    <source>
        <dbReference type="PROSITE" id="PS51182"/>
    </source>
</evidence>
<keyword evidence="2" id="KW-0378">Hydrolase</keyword>
<accession>A0A2U1QAP5</accession>
<feature type="domain" description="C2 tensin-type" evidence="5">
    <location>
        <begin position="326"/>
        <end position="502"/>
    </location>
</feature>
<sequence length="1217" mass="135623">MRQGEMVAPSRKGTHSGLCNNENNFDGKGGWCPVFRGYQILPHSSDHWVAFQAESELVQSDMNCNIQDRVKSNVGGIKNRGTLYFTKPIRSLCIKWGQFDGNRLQPSKSITAAHWGKALPSESCLKAAAVLHMEAWSTSTILDYQWVNDAVFDCCFNGASEQEDYKAYFGDTITHIRETCPGHSFMIVNFREGENESKITSAMSESDINHMIIDYPRDYEGCPLLPMEVIHHFLKSCENWLLASQDNILLMHSEFGGWPVIAFMLAAISLYRKSYTLETKALEIVHKQAPVDSLPNMLPINPVPSQLRYLRYVSRRNADTEWPPTEKALTLDCVIMRMIPDFDGKGGCYPVFRIYGRDPLLNVHKSPKLLFSTPRRLYRPLAVTILRDNLHMYDSIQPCHNLGNVGMPKSIGMFKFEIFICQAENELVKIDINSNIQGDVVLECISLHDDMVKEKVMYRAMFNTAFIKSNTLTLNRDEIDICWDAKDQFPKDFRAELLFSEMDTTTFLAPLDLSSFEMEGLPVEAFSNAQEMFGSVDWLVPKSDDALNRLQQMPLSDIVDEMLETSYQKTESRNLFHILRKRNNQVKHSESKSAAVGPRSVSLPKQLPSTTEASSNGSVKPFSLPPHIILTCAHPSVSEKLATHLKETATSSSAGNAWLAPPPPKEKGGDALPPPPPSTGNGPFPSPQEPTPQAPTPQAPTPRATTPQAPGPPPPPAPGPPPPPAPGPPPPPVSSSNGDVKEGGAVPQPPSVSKEASMSAHDAPPPESKKSTLSRAPPIKPQPAKKLKPLHWSKINKPTQGSLWAEAQKSGEASRGPEIDMSELETYFSAKNPNSDKAAKFKAQAANKPETIHLIDLRRANNCEIMLSKVKTPLNELMEHVLALDDSAMDVEQVDNLIKFCPTEEEMKQIKGFKGDIQMLGKCEQFFLELMKVPRSEAKLKVFSYKLQFSTQIMSSVKLRRVMQTILSLGNALNQGTSRGQAAGFKLDSLLKLNDTRAKSNKMTLMHYLCKVLAEKLPELLDFSKELGSLEAASKIQLKALAEETQVITKGLDIVIQEKKMCKKDGHSSKRFRKSLKRFLNSAQGEVASLVSLYTAVGKGADALISYFGENIKSYPFEQVITTLLAFVKSFNQAHEENCKQIEAEKKAQVEAEKEKLKSQNLEAQKKREAEKQKLKLQKQANKESELIRSTNKEPELIRNTNKDSQRTRKTPTKTAK</sequence>
<dbReference type="PROSITE" id="PS51444">
    <property type="entry name" value="FH2"/>
    <property type="match status" value="1"/>
</dbReference>
<evidence type="ECO:0000259" key="6">
    <source>
        <dbReference type="PROSITE" id="PS51444"/>
    </source>
</evidence>
<reference evidence="7 8" key="1">
    <citation type="journal article" date="2018" name="Mol. Plant">
        <title>The genome of Artemisia annua provides insight into the evolution of Asteraceae family and artemisinin biosynthesis.</title>
        <authorList>
            <person name="Shen Q."/>
            <person name="Zhang L."/>
            <person name="Liao Z."/>
            <person name="Wang S."/>
            <person name="Yan T."/>
            <person name="Shi P."/>
            <person name="Liu M."/>
            <person name="Fu X."/>
            <person name="Pan Q."/>
            <person name="Wang Y."/>
            <person name="Lv Z."/>
            <person name="Lu X."/>
            <person name="Zhang F."/>
            <person name="Jiang W."/>
            <person name="Ma Y."/>
            <person name="Chen M."/>
            <person name="Hao X."/>
            <person name="Li L."/>
            <person name="Tang Y."/>
            <person name="Lv G."/>
            <person name="Zhou Y."/>
            <person name="Sun X."/>
            <person name="Brodelius P.E."/>
            <person name="Rose J.K.C."/>
            <person name="Tang K."/>
        </authorList>
    </citation>
    <scope>NUCLEOTIDE SEQUENCE [LARGE SCALE GENOMIC DNA]</scope>
    <source>
        <strain evidence="8">cv. Huhao1</strain>
        <tissue evidence="7">Leaf</tissue>
    </source>
</reference>
<dbReference type="EMBL" id="PKPP01000267">
    <property type="protein sequence ID" value="PWA95063.1"/>
    <property type="molecule type" value="Genomic_DNA"/>
</dbReference>
<evidence type="ECO:0000256" key="3">
    <source>
        <dbReference type="RuleBase" id="RU361260"/>
    </source>
</evidence>
<feature type="compositionally biased region" description="Pro residues" evidence="4">
    <location>
        <begin position="709"/>
        <end position="733"/>
    </location>
</feature>
<dbReference type="OrthoDB" id="1668162at2759"/>
<feature type="compositionally biased region" description="Basic and acidic residues" evidence="4">
    <location>
        <begin position="1181"/>
        <end position="1207"/>
    </location>
</feature>
<dbReference type="InterPro" id="IPR042201">
    <property type="entry name" value="FH2_Formin_sf"/>
</dbReference>
<dbReference type="GO" id="GO:0004721">
    <property type="term" value="F:phosphoprotein phosphatase activity"/>
    <property type="evidence" value="ECO:0007669"/>
    <property type="project" value="UniProtKB-KW"/>
</dbReference>
<dbReference type="InterPro" id="IPR051144">
    <property type="entry name" value="Formin_homology_domain"/>
</dbReference>
<dbReference type="InterPro" id="IPR035892">
    <property type="entry name" value="C2_domain_sf"/>
</dbReference>
<proteinExistence type="inferred from homology"/>
<evidence type="ECO:0000256" key="2">
    <source>
        <dbReference type="ARBA" id="ARBA00022912"/>
    </source>
</evidence>
<protein>
    <recommendedName>
        <fullName evidence="3">Formin-like protein</fullName>
    </recommendedName>
</protein>
<dbReference type="SMART" id="SM01326">
    <property type="entry name" value="PTEN_C2"/>
    <property type="match status" value="1"/>
</dbReference>
<dbReference type="SUPFAM" id="SSF49562">
    <property type="entry name" value="C2 domain (Calcium/lipid-binding domain, CaLB)"/>
    <property type="match status" value="1"/>
</dbReference>
<dbReference type="InterPro" id="IPR029021">
    <property type="entry name" value="Prot-tyrosine_phosphatase-like"/>
</dbReference>
<dbReference type="Gene3D" id="1.20.58.2220">
    <property type="entry name" value="Formin, FH2 domain"/>
    <property type="match status" value="1"/>
</dbReference>
<feature type="compositionally biased region" description="Pro residues" evidence="4">
    <location>
        <begin position="672"/>
        <end position="700"/>
    </location>
</feature>
<dbReference type="Gene3D" id="3.90.190.10">
    <property type="entry name" value="Protein tyrosine phosphatase superfamily"/>
    <property type="match status" value="1"/>
</dbReference>
<feature type="region of interest" description="Disordered" evidence="4">
    <location>
        <begin position="586"/>
        <end position="621"/>
    </location>
</feature>
<dbReference type="PANTHER" id="PTHR45733:SF16">
    <property type="entry name" value="FORMIN-LIKE PROTEIN"/>
    <property type="match status" value="1"/>
</dbReference>
<feature type="compositionally biased region" description="Basic and acidic residues" evidence="4">
    <location>
        <begin position="1154"/>
        <end position="1174"/>
    </location>
</feature>
<keyword evidence="2" id="KW-0904">Protein phosphatase</keyword>
<dbReference type="PRINTS" id="PR01217">
    <property type="entry name" value="PRICHEXTENSN"/>
</dbReference>
<comment type="similarity">
    <text evidence="1">Belongs to the formin-like family. Class-II subfamily.</text>
</comment>
<dbReference type="InterPro" id="IPR015425">
    <property type="entry name" value="FH2_Formin"/>
</dbReference>
<evidence type="ECO:0000256" key="4">
    <source>
        <dbReference type="SAM" id="MobiDB-lite"/>
    </source>
</evidence>
<organism evidence="7 8">
    <name type="scientific">Artemisia annua</name>
    <name type="common">Sweet wormwood</name>
    <dbReference type="NCBI Taxonomy" id="35608"/>
    <lineage>
        <taxon>Eukaryota</taxon>
        <taxon>Viridiplantae</taxon>
        <taxon>Streptophyta</taxon>
        <taxon>Embryophyta</taxon>
        <taxon>Tracheophyta</taxon>
        <taxon>Spermatophyta</taxon>
        <taxon>Magnoliopsida</taxon>
        <taxon>eudicotyledons</taxon>
        <taxon>Gunneridae</taxon>
        <taxon>Pentapetalae</taxon>
        <taxon>asterids</taxon>
        <taxon>campanulids</taxon>
        <taxon>Asterales</taxon>
        <taxon>Asteraceae</taxon>
        <taxon>Asteroideae</taxon>
        <taxon>Anthemideae</taxon>
        <taxon>Artemisiinae</taxon>
        <taxon>Artemisia</taxon>
    </lineage>
</organism>
<feature type="region of interest" description="Disordered" evidence="4">
    <location>
        <begin position="1154"/>
        <end position="1217"/>
    </location>
</feature>
<dbReference type="AlphaFoldDB" id="A0A2U1QAP5"/>
<evidence type="ECO:0000313" key="7">
    <source>
        <dbReference type="EMBL" id="PWA95063.1"/>
    </source>
</evidence>
<dbReference type="Pfam" id="PF10409">
    <property type="entry name" value="PTEN_C2"/>
    <property type="match status" value="1"/>
</dbReference>
<dbReference type="Gene3D" id="6.10.30.50">
    <property type="match status" value="1"/>
</dbReference>
<feature type="compositionally biased region" description="Basic residues" evidence="4">
    <location>
        <begin position="1208"/>
        <end position="1217"/>
    </location>
</feature>
<name>A0A2U1QAP5_ARTAN</name>
<gene>
    <name evidence="7" type="ORF">CTI12_AA010740</name>
</gene>
<dbReference type="STRING" id="35608.A0A2U1QAP5"/>
<dbReference type="PANTHER" id="PTHR45733">
    <property type="entry name" value="FORMIN-J"/>
    <property type="match status" value="1"/>
</dbReference>
<dbReference type="Gene3D" id="1.20.58.630">
    <property type="match status" value="1"/>
</dbReference>
<feature type="domain" description="FH2" evidence="6">
    <location>
        <begin position="777"/>
        <end position="1157"/>
    </location>
</feature>
<keyword evidence="8" id="KW-1185">Reference proteome</keyword>
<dbReference type="Gene3D" id="2.60.40.1110">
    <property type="match status" value="1"/>
</dbReference>
<dbReference type="Proteomes" id="UP000245207">
    <property type="component" value="Unassembled WGS sequence"/>
</dbReference>
<feature type="compositionally biased region" description="Polar residues" evidence="4">
    <location>
        <begin position="607"/>
        <end position="618"/>
    </location>
</feature>
<feature type="region of interest" description="Disordered" evidence="4">
    <location>
        <begin position="647"/>
        <end position="817"/>
    </location>
</feature>
<comment type="caution">
    <text evidence="7">The sequence shown here is derived from an EMBL/GenBank/DDBJ whole genome shotgun (WGS) entry which is preliminary data.</text>
</comment>
<evidence type="ECO:0000313" key="8">
    <source>
        <dbReference type="Proteomes" id="UP000245207"/>
    </source>
</evidence>
<dbReference type="PROSITE" id="PS51182">
    <property type="entry name" value="C2_TENSIN"/>
    <property type="match status" value="1"/>
</dbReference>